<keyword evidence="3" id="KW-1185">Reference proteome</keyword>
<feature type="signal peptide" evidence="1">
    <location>
        <begin position="1"/>
        <end position="20"/>
    </location>
</feature>
<organism evidence="2 3">
    <name type="scientific">Roseivirga misakiensis</name>
    <dbReference type="NCBI Taxonomy" id="1563681"/>
    <lineage>
        <taxon>Bacteria</taxon>
        <taxon>Pseudomonadati</taxon>
        <taxon>Bacteroidota</taxon>
        <taxon>Cytophagia</taxon>
        <taxon>Cytophagales</taxon>
        <taxon>Roseivirgaceae</taxon>
        <taxon>Roseivirga</taxon>
    </lineage>
</organism>
<accession>A0A1E5T383</accession>
<name>A0A1E5T383_9BACT</name>
<evidence type="ECO:0000313" key="3">
    <source>
        <dbReference type="Proteomes" id="UP000095552"/>
    </source>
</evidence>
<dbReference type="RefSeq" id="WP_069834645.1">
    <property type="nucleotide sequence ID" value="NZ_MDGQ01000004.1"/>
</dbReference>
<dbReference type="Proteomes" id="UP000095552">
    <property type="component" value="Unassembled WGS sequence"/>
</dbReference>
<keyword evidence="1" id="KW-0732">Signal</keyword>
<dbReference type="EMBL" id="MDGQ01000004">
    <property type="protein sequence ID" value="OEK05727.1"/>
    <property type="molecule type" value="Genomic_DNA"/>
</dbReference>
<sequence length="530" mass="61577">MIKRLLLSCLFLLTIFSVNGQVGHIARYEFPHEWNNQDHIVIPNEEKGVLLVQPMSPGTAKNVDIQYRYLDKNLKEAWTGFFEVSRRLYLKGYHYVDGMAYLLFQNRNSQRYIKLVTLDLDNKKVDSYEPKQIVELDIQEFEVIKKTVIIGGYIESRPAVFAYDLAGGNVRTLPNVYQNNSDLLEVRINRDSLTFNVVASEINDAKDRTILVNTYDYKGNAVRDYQLETEEGHQLLSGISSSIIDRTQTIVGLYSIKTGTYPSGIYVNHVDRTGKQTMKYYYFGEFETFLDHVGEKRATRLKEKALSARENNREWRYKTDALFREIIEEDGKLIVAGEFFKPWTVSTDNYWRNRTRFSRFADLNNTGIGTFQGQGLGRIPTTPVQGGVRSDFNFTHAFALVLDEKGEVQWDSSFEIEENVDGALEDFGAFQWHENKGFYAFYHDKELVVKYLNDKESQEGNKSELELIYDDDKLKFERDLYRGISRWYGNKYLIYGLQHVRSDETKPNIRKVFFINAITVGPDFEPTNDD</sequence>
<reference evidence="2 3" key="1">
    <citation type="submission" date="2016-08" db="EMBL/GenBank/DDBJ databases">
        <title>Draft genome of Fabibacter sp. strain SK-8.</title>
        <authorList>
            <person name="Wong S.-K."/>
            <person name="Hamasaki K."/>
            <person name="Yoshizawa S."/>
        </authorList>
    </citation>
    <scope>NUCLEOTIDE SEQUENCE [LARGE SCALE GENOMIC DNA]</scope>
    <source>
        <strain evidence="2 3">SK-8</strain>
    </source>
</reference>
<dbReference type="AlphaFoldDB" id="A0A1E5T383"/>
<dbReference type="OrthoDB" id="1059469at2"/>
<proteinExistence type="predicted"/>
<feature type="chain" id="PRO_5009185904" evidence="1">
    <location>
        <begin position="21"/>
        <end position="530"/>
    </location>
</feature>
<evidence type="ECO:0000256" key="1">
    <source>
        <dbReference type="SAM" id="SignalP"/>
    </source>
</evidence>
<protein>
    <submittedName>
        <fullName evidence="2">Uncharacterized protein</fullName>
    </submittedName>
</protein>
<gene>
    <name evidence="2" type="ORF">BFP71_06280</name>
</gene>
<evidence type="ECO:0000313" key="2">
    <source>
        <dbReference type="EMBL" id="OEK05727.1"/>
    </source>
</evidence>
<comment type="caution">
    <text evidence="2">The sequence shown here is derived from an EMBL/GenBank/DDBJ whole genome shotgun (WGS) entry which is preliminary data.</text>
</comment>
<dbReference type="STRING" id="1563681.BFP71_06280"/>